<keyword evidence="2" id="KW-1185">Reference proteome</keyword>
<proteinExistence type="predicted"/>
<dbReference type="RefSeq" id="WP_341744600.1">
    <property type="nucleotide sequence ID" value="NZ_CP151407.1"/>
</dbReference>
<keyword evidence="1" id="KW-0614">Plasmid</keyword>
<accession>A0ABZ2XKW7</accession>
<name>A0ABZ2XKW7_9RHOO</name>
<reference evidence="1 2" key="1">
    <citation type="submission" date="2024-04" db="EMBL/GenBank/DDBJ databases">
        <title>Dissimilatory iodate-reducing microorganisms contribute to the enrichment of iodine in groundwater.</title>
        <authorList>
            <person name="Jiang Z."/>
        </authorList>
    </citation>
    <scope>NUCLEOTIDE SEQUENCE [LARGE SCALE GENOMIC DNA]</scope>
    <source>
        <strain evidence="1 2">NCP973</strain>
        <plasmid evidence="1 2">unnamed1</plasmid>
    </source>
</reference>
<sequence>MGIRSMNYIVLKPGIRLSEAVRKYLNKDTAEIVTDERGTMVVYESNFTPMWARDGRGEQCTLDLEEEIAVHRFLGSLPVDSFYMKRAGEQCDHRGKWEDHDFQNCSSVLEIEGAYLTQAETAAVCDYVLDRG</sequence>
<dbReference type="Proteomes" id="UP001479520">
    <property type="component" value="Plasmid unnamed1"/>
</dbReference>
<evidence type="ECO:0000313" key="1">
    <source>
        <dbReference type="EMBL" id="WZJ23261.1"/>
    </source>
</evidence>
<protein>
    <submittedName>
        <fullName evidence="1">Uncharacterized protein</fullName>
    </submittedName>
</protein>
<geneLocation type="plasmid" evidence="1 2">
    <name>unnamed1</name>
</geneLocation>
<gene>
    <name evidence="1" type="ORF">AADV58_17790</name>
</gene>
<dbReference type="EMBL" id="CP151407">
    <property type="protein sequence ID" value="WZJ23261.1"/>
    <property type="molecule type" value="Genomic_DNA"/>
</dbReference>
<organism evidence="1 2">
    <name type="scientific">Azonexus hydrophilus</name>
    <dbReference type="NCBI Taxonomy" id="418702"/>
    <lineage>
        <taxon>Bacteria</taxon>
        <taxon>Pseudomonadati</taxon>
        <taxon>Pseudomonadota</taxon>
        <taxon>Betaproteobacteria</taxon>
        <taxon>Rhodocyclales</taxon>
        <taxon>Azonexaceae</taxon>
        <taxon>Azonexus</taxon>
    </lineage>
</organism>
<evidence type="ECO:0000313" key="2">
    <source>
        <dbReference type="Proteomes" id="UP001479520"/>
    </source>
</evidence>